<dbReference type="Pfam" id="PF02424">
    <property type="entry name" value="ApbE"/>
    <property type="match status" value="1"/>
</dbReference>
<evidence type="ECO:0000256" key="2">
    <source>
        <dbReference type="SAM" id="SignalP"/>
    </source>
</evidence>
<comment type="catalytic activity">
    <reaction evidence="1">
        <text>L-threonyl-[protein] + FAD = FMN-L-threonyl-[protein] + AMP + H(+)</text>
        <dbReference type="Rhea" id="RHEA:36847"/>
        <dbReference type="Rhea" id="RHEA-COMP:11060"/>
        <dbReference type="Rhea" id="RHEA-COMP:11061"/>
        <dbReference type="ChEBI" id="CHEBI:15378"/>
        <dbReference type="ChEBI" id="CHEBI:30013"/>
        <dbReference type="ChEBI" id="CHEBI:57692"/>
        <dbReference type="ChEBI" id="CHEBI:74257"/>
        <dbReference type="ChEBI" id="CHEBI:456215"/>
        <dbReference type="EC" id="2.7.1.180"/>
    </reaction>
</comment>
<organism evidence="3 4">
    <name type="scientific">Thalassococcus arenae</name>
    <dbReference type="NCBI Taxonomy" id="2851652"/>
    <lineage>
        <taxon>Bacteria</taxon>
        <taxon>Pseudomonadati</taxon>
        <taxon>Pseudomonadota</taxon>
        <taxon>Alphaproteobacteria</taxon>
        <taxon>Rhodobacterales</taxon>
        <taxon>Roseobacteraceae</taxon>
        <taxon>Thalassococcus</taxon>
    </lineage>
</organism>
<dbReference type="PANTHER" id="PTHR30040:SF2">
    <property type="entry name" value="FAD:PROTEIN FMN TRANSFERASE"/>
    <property type="match status" value="1"/>
</dbReference>
<comment type="similarity">
    <text evidence="1">Belongs to the ApbE family.</text>
</comment>
<dbReference type="GO" id="GO:0016740">
    <property type="term" value="F:transferase activity"/>
    <property type="evidence" value="ECO:0007669"/>
    <property type="project" value="UniProtKB-KW"/>
</dbReference>
<dbReference type="PANTHER" id="PTHR30040">
    <property type="entry name" value="THIAMINE BIOSYNTHESIS LIPOPROTEIN APBE"/>
    <property type="match status" value="1"/>
</dbReference>
<sequence length="305" mass="32089">MLTKRRFLAISAACGLFPFSTQAVPLHVETGVALGARVSLRLSHPDAARIARGALSEIARLEGIFSLYRPDSALSRLNADAQLAAPPPELLECLSIADAVHAASGGLFDPTVQTLWRAHADATERGETLSPQARSIALARTGWKRIRLAPDLVAMQPGMQITLNGIAQGYIADRIADWLTDRGLSNILIDTGEIFALGGEPDTGNPWPVRLEQGGQVGLKARALATSAPLGMTFGGNQTSAHILDPRTGDSVPLHWRAISISSRSAALADALSTGACIMGTRAEIAALCASFADTKVESARRATG</sequence>
<reference evidence="3" key="1">
    <citation type="submission" date="2021-06" db="EMBL/GenBank/DDBJ databases">
        <title>Thalassococcus sp. CAU 1522 isolated from sea sand, Republic of Korea.</title>
        <authorList>
            <person name="Kim W."/>
        </authorList>
    </citation>
    <scope>NUCLEOTIDE SEQUENCE</scope>
    <source>
        <strain evidence="3">CAU 1522</strain>
    </source>
</reference>
<keyword evidence="1" id="KW-0274">FAD</keyword>
<dbReference type="InterPro" id="IPR024932">
    <property type="entry name" value="ApbE"/>
</dbReference>
<keyword evidence="4" id="KW-1185">Reference proteome</keyword>
<name>A0ABS6NC39_9RHOB</name>
<accession>A0ABS6NC39</accession>
<keyword evidence="1" id="KW-0285">Flavoprotein</keyword>
<keyword evidence="2" id="KW-0732">Signal</keyword>
<evidence type="ECO:0000313" key="4">
    <source>
        <dbReference type="Proteomes" id="UP001166293"/>
    </source>
</evidence>
<dbReference type="Proteomes" id="UP001166293">
    <property type="component" value="Unassembled WGS sequence"/>
</dbReference>
<dbReference type="EMBL" id="JAHRWL010000003">
    <property type="protein sequence ID" value="MBV2361586.1"/>
    <property type="molecule type" value="Genomic_DNA"/>
</dbReference>
<keyword evidence="1" id="KW-0479">Metal-binding</keyword>
<keyword evidence="1 3" id="KW-0808">Transferase</keyword>
<gene>
    <name evidence="3" type="ORF">KUH32_17615</name>
</gene>
<dbReference type="RefSeq" id="WP_217779974.1">
    <property type="nucleotide sequence ID" value="NZ_JAHRWL010000003.1"/>
</dbReference>
<protein>
    <recommendedName>
        <fullName evidence="1">FAD:protein FMN transferase</fullName>
        <ecNumber evidence="1">2.7.1.180</ecNumber>
    </recommendedName>
    <alternativeName>
        <fullName evidence="1">Flavin transferase</fullName>
    </alternativeName>
</protein>
<dbReference type="EC" id="2.7.1.180" evidence="1"/>
<comment type="caution">
    <text evidence="3">The sequence shown here is derived from an EMBL/GenBank/DDBJ whole genome shotgun (WGS) entry which is preliminary data.</text>
</comment>
<evidence type="ECO:0000313" key="3">
    <source>
        <dbReference type="EMBL" id="MBV2361586.1"/>
    </source>
</evidence>
<keyword evidence="1" id="KW-0460">Magnesium</keyword>
<proteinExistence type="inferred from homology"/>
<feature type="signal peptide" evidence="2">
    <location>
        <begin position="1"/>
        <end position="23"/>
    </location>
</feature>
<feature type="chain" id="PRO_5045836600" description="FAD:protein FMN transferase" evidence="2">
    <location>
        <begin position="24"/>
        <end position="305"/>
    </location>
</feature>
<evidence type="ECO:0000256" key="1">
    <source>
        <dbReference type="PIRNR" id="PIRNR006268"/>
    </source>
</evidence>
<dbReference type="PIRSF" id="PIRSF006268">
    <property type="entry name" value="ApbE"/>
    <property type="match status" value="1"/>
</dbReference>